<dbReference type="PANTHER" id="PTHR47894">
    <property type="entry name" value="HTH-TYPE TRANSCRIPTIONAL REGULATOR GADX"/>
    <property type="match status" value="1"/>
</dbReference>
<comment type="caution">
    <text evidence="5">The sequence shown here is derived from an EMBL/GenBank/DDBJ whole genome shotgun (WGS) entry which is preliminary data.</text>
</comment>
<dbReference type="Proteomes" id="UP000189339">
    <property type="component" value="Unassembled WGS sequence"/>
</dbReference>
<dbReference type="GO" id="GO:0005829">
    <property type="term" value="C:cytosol"/>
    <property type="evidence" value="ECO:0007669"/>
    <property type="project" value="TreeGrafter"/>
</dbReference>
<keyword evidence="3" id="KW-0804">Transcription</keyword>
<dbReference type="STRING" id="135739.BTO32_03165"/>
<dbReference type="RefSeq" id="WP_076723005.1">
    <property type="nucleotide sequence ID" value="NZ_MSCW01000002.1"/>
</dbReference>
<dbReference type="Pfam" id="PF12625">
    <property type="entry name" value="Arabinose_bd"/>
    <property type="match status" value="1"/>
</dbReference>
<dbReference type="InterPro" id="IPR009057">
    <property type="entry name" value="Homeodomain-like_sf"/>
</dbReference>
<accession>A0A1V2DW42</accession>
<evidence type="ECO:0000256" key="2">
    <source>
        <dbReference type="ARBA" id="ARBA00023125"/>
    </source>
</evidence>
<dbReference type="GO" id="GO:0000976">
    <property type="term" value="F:transcription cis-regulatory region binding"/>
    <property type="evidence" value="ECO:0007669"/>
    <property type="project" value="TreeGrafter"/>
</dbReference>
<dbReference type="InterPro" id="IPR020449">
    <property type="entry name" value="Tscrpt_reg_AraC-type_HTH"/>
</dbReference>
<dbReference type="InterPro" id="IPR032687">
    <property type="entry name" value="AraC-type_N"/>
</dbReference>
<dbReference type="PROSITE" id="PS01124">
    <property type="entry name" value="HTH_ARAC_FAMILY_2"/>
    <property type="match status" value="1"/>
</dbReference>
<dbReference type="AlphaFoldDB" id="A0A1V2DW42"/>
<name>A0A1V2DW42_9GAMM</name>
<keyword evidence="6" id="KW-1185">Reference proteome</keyword>
<proteinExistence type="predicted"/>
<evidence type="ECO:0000313" key="5">
    <source>
        <dbReference type="EMBL" id="ONF44757.1"/>
    </source>
</evidence>
<feature type="domain" description="HTH araC/xylS-type" evidence="4">
    <location>
        <begin position="260"/>
        <end position="341"/>
    </location>
</feature>
<protein>
    <submittedName>
        <fullName evidence="5">AraC family transcriptional regulator</fullName>
    </submittedName>
</protein>
<dbReference type="InterPro" id="IPR018060">
    <property type="entry name" value="HTH_AraC"/>
</dbReference>
<keyword evidence="2" id="KW-0238">DNA-binding</keyword>
<dbReference type="SMART" id="SM00342">
    <property type="entry name" value="HTH_ARAC"/>
    <property type="match status" value="1"/>
</dbReference>
<dbReference type="SUPFAM" id="SSF46689">
    <property type="entry name" value="Homeodomain-like"/>
    <property type="match status" value="1"/>
</dbReference>
<reference evidence="5 6" key="1">
    <citation type="submission" date="2016-12" db="EMBL/GenBank/DDBJ databases">
        <title>Marinobacter lutaoensis whole genome sequencing.</title>
        <authorList>
            <person name="Verma A."/>
            <person name="Krishnamurthi S."/>
        </authorList>
    </citation>
    <scope>NUCLEOTIDE SEQUENCE [LARGE SCALE GENOMIC DNA]</scope>
    <source>
        <strain evidence="5 6">T5054</strain>
    </source>
</reference>
<organism evidence="5 6">
    <name type="scientific">Marinobacter lutaoensis</name>
    <dbReference type="NCBI Taxonomy" id="135739"/>
    <lineage>
        <taxon>Bacteria</taxon>
        <taxon>Pseudomonadati</taxon>
        <taxon>Pseudomonadota</taxon>
        <taxon>Gammaproteobacteria</taxon>
        <taxon>Pseudomonadales</taxon>
        <taxon>Marinobacteraceae</taxon>
        <taxon>Marinobacter</taxon>
    </lineage>
</organism>
<evidence type="ECO:0000256" key="3">
    <source>
        <dbReference type="ARBA" id="ARBA00023163"/>
    </source>
</evidence>
<dbReference type="OrthoDB" id="6079354at2"/>
<dbReference type="GO" id="GO:0003700">
    <property type="term" value="F:DNA-binding transcription factor activity"/>
    <property type="evidence" value="ECO:0007669"/>
    <property type="project" value="InterPro"/>
</dbReference>
<gene>
    <name evidence="5" type="ORF">BTO32_03165</name>
</gene>
<dbReference type="Pfam" id="PF12833">
    <property type="entry name" value="HTH_18"/>
    <property type="match status" value="1"/>
</dbReference>
<evidence type="ECO:0000256" key="1">
    <source>
        <dbReference type="ARBA" id="ARBA00023015"/>
    </source>
</evidence>
<dbReference type="Gene3D" id="1.10.10.60">
    <property type="entry name" value="Homeodomain-like"/>
    <property type="match status" value="1"/>
</dbReference>
<evidence type="ECO:0000259" key="4">
    <source>
        <dbReference type="PROSITE" id="PS01124"/>
    </source>
</evidence>
<keyword evidence="1" id="KW-0805">Transcription regulation</keyword>
<dbReference type="PANTHER" id="PTHR47894:SF1">
    <property type="entry name" value="HTH-TYPE TRANSCRIPTIONAL REGULATOR VQSM"/>
    <property type="match status" value="1"/>
</dbReference>
<dbReference type="PRINTS" id="PR00032">
    <property type="entry name" value="HTHARAC"/>
</dbReference>
<sequence>MNVHDPNGNLPVIRAHYADILCQLAEELGVPRGALLGAAGIRRSLLGHPDNCLTVAQFTRLCEAALIRTGDDALGLAFGLRLKFTTHGSLAQAAISCDTLAEALSVLIRYFQTRFAYMTLVFFTDGDEAVLQLDPGHAFRNLYRFNVDVVMASLVDVGLLLFGDRLMTAGRCLVDFPAPADPAPYRRLFADRITFSAGVNQLRFACTLLELPMALSNPVARRVAEAQCEQELRSLQTVLSARAQVRRCLGAVREGRLPGLDEVARQLGWSSRTLRRRLASEGCRFQTLQEEVQHQRALVLLRRRALTLEDVAEALGYSDPSNFARAFRKWEGMAPGTWRRRGAGTQSSR</sequence>
<evidence type="ECO:0000313" key="6">
    <source>
        <dbReference type="Proteomes" id="UP000189339"/>
    </source>
</evidence>
<dbReference type="EMBL" id="MSCW01000002">
    <property type="protein sequence ID" value="ONF44757.1"/>
    <property type="molecule type" value="Genomic_DNA"/>
</dbReference>